<evidence type="ECO:0000256" key="1">
    <source>
        <dbReference type="SAM" id="MobiDB-lite"/>
    </source>
</evidence>
<evidence type="ECO:0000313" key="2">
    <source>
        <dbReference type="EMBL" id="KAJ8417307.1"/>
    </source>
</evidence>
<protein>
    <submittedName>
        <fullName evidence="2">Uncharacterized protein</fullName>
    </submittedName>
</protein>
<dbReference type="EMBL" id="JAINUG010000004">
    <property type="protein sequence ID" value="KAJ8417307.1"/>
    <property type="molecule type" value="Genomic_DNA"/>
</dbReference>
<keyword evidence="3" id="KW-1185">Reference proteome</keyword>
<name>A0AAD7TAY6_9TELE</name>
<feature type="region of interest" description="Disordered" evidence="1">
    <location>
        <begin position="1"/>
        <end position="25"/>
    </location>
</feature>
<comment type="caution">
    <text evidence="2">The sequence shown here is derived from an EMBL/GenBank/DDBJ whole genome shotgun (WGS) entry which is preliminary data.</text>
</comment>
<evidence type="ECO:0000313" key="3">
    <source>
        <dbReference type="Proteomes" id="UP001221898"/>
    </source>
</evidence>
<gene>
    <name evidence="2" type="ORF">AAFF_G00285340</name>
</gene>
<organism evidence="2 3">
    <name type="scientific">Aldrovandia affinis</name>
    <dbReference type="NCBI Taxonomy" id="143900"/>
    <lineage>
        <taxon>Eukaryota</taxon>
        <taxon>Metazoa</taxon>
        <taxon>Chordata</taxon>
        <taxon>Craniata</taxon>
        <taxon>Vertebrata</taxon>
        <taxon>Euteleostomi</taxon>
        <taxon>Actinopterygii</taxon>
        <taxon>Neopterygii</taxon>
        <taxon>Teleostei</taxon>
        <taxon>Notacanthiformes</taxon>
        <taxon>Halosauridae</taxon>
        <taxon>Aldrovandia</taxon>
    </lineage>
</organism>
<dbReference type="Proteomes" id="UP001221898">
    <property type="component" value="Unassembled WGS sequence"/>
</dbReference>
<dbReference type="AlphaFoldDB" id="A0AAD7TAY6"/>
<accession>A0AAD7TAY6</accession>
<proteinExistence type="predicted"/>
<reference evidence="2" key="1">
    <citation type="journal article" date="2023" name="Science">
        <title>Genome structures resolve the early diversification of teleost fishes.</title>
        <authorList>
            <person name="Parey E."/>
            <person name="Louis A."/>
            <person name="Montfort J."/>
            <person name="Bouchez O."/>
            <person name="Roques C."/>
            <person name="Iampietro C."/>
            <person name="Lluch J."/>
            <person name="Castinel A."/>
            <person name="Donnadieu C."/>
            <person name="Desvignes T."/>
            <person name="Floi Bucao C."/>
            <person name="Jouanno E."/>
            <person name="Wen M."/>
            <person name="Mejri S."/>
            <person name="Dirks R."/>
            <person name="Jansen H."/>
            <person name="Henkel C."/>
            <person name="Chen W.J."/>
            <person name="Zahm M."/>
            <person name="Cabau C."/>
            <person name="Klopp C."/>
            <person name="Thompson A.W."/>
            <person name="Robinson-Rechavi M."/>
            <person name="Braasch I."/>
            <person name="Lecointre G."/>
            <person name="Bobe J."/>
            <person name="Postlethwait J.H."/>
            <person name="Berthelot C."/>
            <person name="Roest Crollius H."/>
            <person name="Guiguen Y."/>
        </authorList>
    </citation>
    <scope>NUCLEOTIDE SEQUENCE</scope>
    <source>
        <strain evidence="2">NC1722</strain>
    </source>
</reference>
<sequence>MPVRSLDGSLASQAGPGPHRPSPPLISERVYINEAYRSTASRSFTFSGACASWARLFPILSPAHLHNQTALLQGYPPSRFFNISRLAHKACEQGMVLTHPAPVIRVRLRGCVACTRASSRASVRPCHVAVLFSS</sequence>